<protein>
    <submittedName>
        <fullName evidence="1">Uncharacterized protein</fullName>
    </submittedName>
</protein>
<proteinExistence type="predicted"/>
<evidence type="ECO:0000313" key="1">
    <source>
        <dbReference type="EMBL" id="KAJ3057020.1"/>
    </source>
</evidence>
<gene>
    <name evidence="1" type="ORF">HK097_001504</name>
</gene>
<reference evidence="1" key="1">
    <citation type="submission" date="2020-05" db="EMBL/GenBank/DDBJ databases">
        <title>Phylogenomic resolution of chytrid fungi.</title>
        <authorList>
            <person name="Stajich J.E."/>
            <person name="Amses K."/>
            <person name="Simmons R."/>
            <person name="Seto K."/>
            <person name="Myers J."/>
            <person name="Bonds A."/>
            <person name="Quandt C.A."/>
            <person name="Barry K."/>
            <person name="Liu P."/>
            <person name="Grigoriev I."/>
            <person name="Longcore J.E."/>
            <person name="James T.Y."/>
        </authorList>
    </citation>
    <scope>NUCLEOTIDE SEQUENCE</scope>
    <source>
        <strain evidence="1">JEL0318</strain>
    </source>
</reference>
<name>A0AAD5SKZ7_9FUNG</name>
<comment type="caution">
    <text evidence="1">The sequence shown here is derived from an EMBL/GenBank/DDBJ whole genome shotgun (WGS) entry which is preliminary data.</text>
</comment>
<evidence type="ECO:0000313" key="2">
    <source>
        <dbReference type="Proteomes" id="UP001212841"/>
    </source>
</evidence>
<accession>A0AAD5SKZ7</accession>
<dbReference type="Proteomes" id="UP001212841">
    <property type="component" value="Unassembled WGS sequence"/>
</dbReference>
<dbReference type="EMBL" id="JADGJD010000013">
    <property type="protein sequence ID" value="KAJ3057020.1"/>
    <property type="molecule type" value="Genomic_DNA"/>
</dbReference>
<dbReference type="AlphaFoldDB" id="A0AAD5SKZ7"/>
<keyword evidence="2" id="KW-1185">Reference proteome</keyword>
<organism evidence="1 2">
    <name type="scientific">Rhizophlyctis rosea</name>
    <dbReference type="NCBI Taxonomy" id="64517"/>
    <lineage>
        <taxon>Eukaryota</taxon>
        <taxon>Fungi</taxon>
        <taxon>Fungi incertae sedis</taxon>
        <taxon>Chytridiomycota</taxon>
        <taxon>Chytridiomycota incertae sedis</taxon>
        <taxon>Chytridiomycetes</taxon>
        <taxon>Rhizophlyctidales</taxon>
        <taxon>Rhizophlyctidaceae</taxon>
        <taxon>Rhizophlyctis</taxon>
    </lineage>
</organism>
<sequence>MGHRTNALALRVHKLIHWPSNVRHYFLTNYVKHIFQHQLVGEPGIRASTNGIWINVTLLNQSGAQNVNEHPRVLDPVLELRDYKIDETQLGRWDAKMSQKAQYHKYYKNAFANVPIKSLVQAMNEPDPVTGKPKGGAATTTLAALQIYKDVPIHLKINIIKNPLMNAQVCADYIAKQMEAGRPLSRVYKSLLSKLS</sequence>